<sequence>MLKELLSTNGTLSTTSTVQFIGSVSVIGLTIYAVVTEQPYAMTLLNDLLLYLFGATTAKGIVTTFQAKLKGATNGQTTGISETRETAQTPVSS</sequence>
<evidence type="ECO:0000256" key="2">
    <source>
        <dbReference type="SAM" id="Phobius"/>
    </source>
</evidence>
<dbReference type="PATRIC" id="fig|1261658.3.peg.45"/>
<dbReference type="RefSeq" id="WP_064317874.1">
    <property type="nucleotide sequence ID" value="NZ_JACI01000001.1"/>
</dbReference>
<keyword evidence="2" id="KW-0812">Transmembrane</keyword>
<feature type="region of interest" description="Disordered" evidence="1">
    <location>
        <begin position="74"/>
        <end position="93"/>
    </location>
</feature>
<organism evidence="3 4">
    <name type="scientific">Bibersteinia trehalosi Y31</name>
    <dbReference type="NCBI Taxonomy" id="1261658"/>
    <lineage>
        <taxon>Bacteria</taxon>
        <taxon>Pseudomonadati</taxon>
        <taxon>Pseudomonadota</taxon>
        <taxon>Gammaproteobacteria</taxon>
        <taxon>Pasteurellales</taxon>
        <taxon>Pasteurellaceae</taxon>
        <taxon>Bibersteinia</taxon>
    </lineage>
</organism>
<evidence type="ECO:0000256" key="1">
    <source>
        <dbReference type="SAM" id="MobiDB-lite"/>
    </source>
</evidence>
<protein>
    <submittedName>
        <fullName evidence="3">Uncharacterized protein</fullName>
    </submittedName>
</protein>
<feature type="transmembrane region" description="Helical" evidence="2">
    <location>
        <begin position="12"/>
        <end position="35"/>
    </location>
</feature>
<dbReference type="Pfam" id="PF10841">
    <property type="entry name" value="DUF2644"/>
    <property type="match status" value="1"/>
</dbReference>
<reference evidence="3 4" key="1">
    <citation type="submission" date="2014-01" db="EMBL/GenBank/DDBJ databases">
        <authorList>
            <person name="Zuccon D."/>
        </authorList>
    </citation>
    <scope>NUCLEOTIDE SEQUENCE [LARGE SCALE GENOMIC DNA]</scope>
    <source>
        <strain evidence="3 4">Y31</strain>
    </source>
</reference>
<dbReference type="AlphaFoldDB" id="A0A179CZG7"/>
<accession>A0A179CZG7</accession>
<gene>
    <name evidence="3" type="ORF">F480_00220</name>
</gene>
<keyword evidence="2" id="KW-1133">Transmembrane helix</keyword>
<dbReference type="InterPro" id="IPR020300">
    <property type="entry name" value="DUF2644"/>
</dbReference>
<proteinExistence type="predicted"/>
<dbReference type="Proteomes" id="UP000078358">
    <property type="component" value="Unassembled WGS sequence"/>
</dbReference>
<evidence type="ECO:0000313" key="3">
    <source>
        <dbReference type="EMBL" id="OAQ15010.1"/>
    </source>
</evidence>
<evidence type="ECO:0000313" key="4">
    <source>
        <dbReference type="Proteomes" id="UP000078358"/>
    </source>
</evidence>
<comment type="caution">
    <text evidence="3">The sequence shown here is derived from an EMBL/GenBank/DDBJ whole genome shotgun (WGS) entry which is preliminary data.</text>
</comment>
<name>A0A179CZG7_BIBTR</name>
<keyword evidence="2" id="KW-0472">Membrane</keyword>
<dbReference type="EMBL" id="JACI01000001">
    <property type="protein sequence ID" value="OAQ15010.1"/>
    <property type="molecule type" value="Genomic_DNA"/>
</dbReference>